<proteinExistence type="inferred from homology"/>
<comment type="similarity">
    <text evidence="1">In the N-terminal section; belongs to the glycosyltransferase 20 family.</text>
</comment>
<evidence type="ECO:0000256" key="3">
    <source>
        <dbReference type="SAM" id="MobiDB-lite"/>
    </source>
</evidence>
<evidence type="ECO:0000256" key="2">
    <source>
        <dbReference type="ARBA" id="ARBA00006330"/>
    </source>
</evidence>
<organism evidence="4 5">
    <name type="scientific">Aphanomyces astaci</name>
    <name type="common">Crayfish plague agent</name>
    <dbReference type="NCBI Taxonomy" id="112090"/>
    <lineage>
        <taxon>Eukaryota</taxon>
        <taxon>Sar</taxon>
        <taxon>Stramenopiles</taxon>
        <taxon>Oomycota</taxon>
        <taxon>Saprolegniomycetes</taxon>
        <taxon>Saprolegniales</taxon>
        <taxon>Verrucalvaceae</taxon>
        <taxon>Aphanomyces</taxon>
    </lineage>
</organism>
<feature type="region of interest" description="Disordered" evidence="3">
    <location>
        <begin position="20"/>
        <end position="343"/>
    </location>
</feature>
<feature type="compositionally biased region" description="Low complexity" evidence="3">
    <location>
        <begin position="629"/>
        <end position="638"/>
    </location>
</feature>
<feature type="compositionally biased region" description="Basic residues" evidence="3">
    <location>
        <begin position="84"/>
        <end position="93"/>
    </location>
</feature>
<feature type="compositionally biased region" description="Basic residues" evidence="3">
    <location>
        <begin position="34"/>
        <end position="46"/>
    </location>
</feature>
<dbReference type="Pfam" id="PF02358">
    <property type="entry name" value="Trehalose_PPase"/>
    <property type="match status" value="1"/>
</dbReference>
<dbReference type="Pfam" id="PF00982">
    <property type="entry name" value="Glyco_transf_20"/>
    <property type="match status" value="2"/>
</dbReference>
<dbReference type="CDD" id="cd03788">
    <property type="entry name" value="GT20_TPS"/>
    <property type="match status" value="1"/>
</dbReference>
<feature type="region of interest" description="Disordered" evidence="3">
    <location>
        <begin position="394"/>
        <end position="485"/>
    </location>
</feature>
<dbReference type="SUPFAM" id="SSF53756">
    <property type="entry name" value="UDP-Glycosyltransferase/glycogen phosphorylase"/>
    <property type="match status" value="1"/>
</dbReference>
<feature type="region of interest" description="Disordered" evidence="3">
    <location>
        <begin position="821"/>
        <end position="880"/>
    </location>
</feature>
<feature type="compositionally biased region" description="Low complexity" evidence="3">
    <location>
        <begin position="450"/>
        <end position="467"/>
    </location>
</feature>
<feature type="compositionally biased region" description="Pro residues" evidence="3">
    <location>
        <begin position="824"/>
        <end position="834"/>
    </location>
</feature>
<name>A0A397DHH9_APHAT</name>
<dbReference type="SUPFAM" id="SSF56784">
    <property type="entry name" value="HAD-like"/>
    <property type="match status" value="1"/>
</dbReference>
<feature type="compositionally biased region" description="Basic and acidic residues" evidence="3">
    <location>
        <begin position="916"/>
        <end position="934"/>
    </location>
</feature>
<accession>A0A397DHH9</accession>
<comment type="similarity">
    <text evidence="2">In the C-terminal section; belongs to the trehalose phosphatase family.</text>
</comment>
<feature type="region of interest" description="Disordered" evidence="3">
    <location>
        <begin position="905"/>
        <end position="1160"/>
    </location>
</feature>
<dbReference type="EMBL" id="QUTC01004450">
    <property type="protein sequence ID" value="RHY64528.1"/>
    <property type="molecule type" value="Genomic_DNA"/>
</dbReference>
<dbReference type="Proteomes" id="UP000265716">
    <property type="component" value="Unassembled WGS sequence"/>
</dbReference>
<feature type="compositionally biased region" description="Basic and acidic residues" evidence="3">
    <location>
        <begin position="1126"/>
        <end position="1147"/>
    </location>
</feature>
<dbReference type="InterPro" id="IPR001830">
    <property type="entry name" value="Glyco_trans_20"/>
</dbReference>
<feature type="compositionally biased region" description="Basic and acidic residues" evidence="3">
    <location>
        <begin position="212"/>
        <end position="245"/>
    </location>
</feature>
<protein>
    <recommendedName>
        <fullName evidence="6">RRM domain-containing protein</fullName>
    </recommendedName>
</protein>
<feature type="compositionally biased region" description="Pro residues" evidence="3">
    <location>
        <begin position="1247"/>
        <end position="1256"/>
    </location>
</feature>
<feature type="compositionally biased region" description="Polar residues" evidence="3">
    <location>
        <begin position="544"/>
        <end position="566"/>
    </location>
</feature>
<dbReference type="Gene3D" id="3.30.70.1020">
    <property type="entry name" value="Trehalose-6-phosphate phosphatase related protein, domain 2"/>
    <property type="match status" value="1"/>
</dbReference>
<dbReference type="GO" id="GO:0005992">
    <property type="term" value="P:trehalose biosynthetic process"/>
    <property type="evidence" value="ECO:0007669"/>
    <property type="project" value="InterPro"/>
</dbReference>
<feature type="compositionally biased region" description="Basic and acidic residues" evidence="3">
    <location>
        <begin position="132"/>
        <end position="180"/>
    </location>
</feature>
<dbReference type="InterPro" id="IPR003337">
    <property type="entry name" value="Trehalose_PPase"/>
</dbReference>
<dbReference type="InterPro" id="IPR012677">
    <property type="entry name" value="Nucleotide-bd_a/b_plait_sf"/>
</dbReference>
<feature type="compositionally biased region" description="Pro residues" evidence="3">
    <location>
        <begin position="520"/>
        <end position="534"/>
    </location>
</feature>
<dbReference type="FunFam" id="3.40.50.1000:FF:000052">
    <property type="entry name" value="Alpha,alpha-trehalose-phosphate synthase [UDP-forming] 6"/>
    <property type="match status" value="1"/>
</dbReference>
<dbReference type="Gene3D" id="3.30.70.330">
    <property type="match status" value="1"/>
</dbReference>
<feature type="compositionally biased region" description="Basic and acidic residues" evidence="3">
    <location>
        <begin position="839"/>
        <end position="849"/>
    </location>
</feature>
<evidence type="ECO:0008006" key="6">
    <source>
        <dbReference type="Google" id="ProtNLM"/>
    </source>
</evidence>
<dbReference type="SUPFAM" id="SSF54928">
    <property type="entry name" value="RNA-binding domain, RBD"/>
    <property type="match status" value="1"/>
</dbReference>
<reference evidence="4 5" key="1">
    <citation type="submission" date="2018-08" db="EMBL/GenBank/DDBJ databases">
        <title>Aphanomyces genome sequencing and annotation.</title>
        <authorList>
            <person name="Minardi D."/>
            <person name="Oidtmann B."/>
            <person name="Van Der Giezen M."/>
            <person name="Studholme D.J."/>
        </authorList>
    </citation>
    <scope>NUCLEOTIDE SEQUENCE [LARGE SCALE GENOMIC DNA]</scope>
    <source>
        <strain evidence="4 5">SA</strain>
    </source>
</reference>
<feature type="region of interest" description="Disordered" evidence="3">
    <location>
        <begin position="1785"/>
        <end position="1805"/>
    </location>
</feature>
<feature type="compositionally biased region" description="Pro residues" evidence="3">
    <location>
        <begin position="953"/>
        <end position="970"/>
    </location>
</feature>
<dbReference type="Gene3D" id="3.40.50.2000">
    <property type="entry name" value="Glycogen Phosphorylase B"/>
    <property type="match status" value="2"/>
</dbReference>
<evidence type="ECO:0000313" key="4">
    <source>
        <dbReference type="EMBL" id="RHY64528.1"/>
    </source>
</evidence>
<evidence type="ECO:0000256" key="1">
    <source>
        <dbReference type="ARBA" id="ARBA00005409"/>
    </source>
</evidence>
<comment type="caution">
    <text evidence="4">The sequence shown here is derived from an EMBL/GenBank/DDBJ whole genome shotgun (WGS) entry which is preliminary data.</text>
</comment>
<feature type="region of interest" description="Disordered" evidence="3">
    <location>
        <begin position="508"/>
        <end position="571"/>
    </location>
</feature>
<feature type="compositionally biased region" description="Basic and acidic residues" evidence="3">
    <location>
        <begin position="978"/>
        <end position="1009"/>
    </location>
</feature>
<dbReference type="Gene3D" id="3.40.50.1000">
    <property type="entry name" value="HAD superfamily/HAD-like"/>
    <property type="match status" value="1"/>
</dbReference>
<dbReference type="InterPro" id="IPR023214">
    <property type="entry name" value="HAD_sf"/>
</dbReference>
<feature type="region of interest" description="Disordered" evidence="3">
    <location>
        <begin position="626"/>
        <end position="652"/>
    </location>
</feature>
<feature type="compositionally biased region" description="Low complexity" evidence="3">
    <location>
        <begin position="196"/>
        <end position="207"/>
    </location>
</feature>
<dbReference type="InterPro" id="IPR036412">
    <property type="entry name" value="HAD-like_sf"/>
</dbReference>
<feature type="compositionally biased region" description="Polar residues" evidence="3">
    <location>
        <begin position="185"/>
        <end position="195"/>
    </location>
</feature>
<evidence type="ECO:0000313" key="5">
    <source>
        <dbReference type="Proteomes" id="UP000265716"/>
    </source>
</evidence>
<feature type="compositionally biased region" description="Polar residues" evidence="3">
    <location>
        <begin position="394"/>
        <end position="411"/>
    </location>
</feature>
<gene>
    <name evidence="4" type="ORF">DYB38_000625</name>
</gene>
<dbReference type="GO" id="GO:0003676">
    <property type="term" value="F:nucleic acid binding"/>
    <property type="evidence" value="ECO:0007669"/>
    <property type="project" value="InterPro"/>
</dbReference>
<dbReference type="PANTHER" id="PTHR10788:SF94">
    <property type="entry name" value="ALPHA,ALPHA-TREHALOSE-PHOSPHATE SYNTHASE [UDP-FORMING] 5"/>
    <property type="match status" value="1"/>
</dbReference>
<sequence length="2234" mass="245706">MSMTMNFKAVAMKALLGLVDDDNDSSSSEADKNKPKKPVSPIRRRAAVAAASKRKPVDESDDDDDVGDTRPTHDDSEEEFGSSKSRRSRKRPRTSSSTSRHRAQDSSKKKHPSPQIAASTAASTAVGIDTKVLTKEERRENKRLRDNASKRMKRAAEKERLEKERQDKAAREVEHARTKPDASVAQATDVTSATESQDNPSSTQSSSHRSHGHDDVKQDKTTHDDTRHKKQPRVDSTDTADDGRPPSKPSNGHLPGEERRRHGASKPRIKTQDKEGDDMLDGSRREDDRRRRRGVSAVQEDAAPSMPHGPAPPSRRRRPSVEVDALSVILPPPLPAPGHGDTAAELSIRPLSTRPPPVASPPAAAIVRTLEHPLDKTHEPSTEAVVVPVEKSNGLMSIPSSTNGETLQAASDSMHRNRLPDPAAAASDTNIHVDFGSPHHKHEEGEVSEAKPSSADDAAADNPAGSSCPSPTLPSVAVPDGVPPAEDFVIPKKEKVVAAAVPAGIVDAQDDLPIPRRGSTPPPSRVRRPSPPPVSSSYPRHASSHNYGSSRGTQPSTIGHQPNVVTYTAPPASSPTFRDLLHFDYPVTDIKFHQKVTQYGSIARCLPPTFTSSSARSQRPPTKYGVLLPPSSSSSAPSVYEEPRAFGRGKGSHRTLGDGPAFFGIDATCPAALRPDRAAHARQVAVEADVADTVLNTLTPWTRSWVQRHLYSTTFQPLSARHRITVLFRHMRYTHPSGGIMFNTTGVCHAYAKTLAVRFAVGPDRDSPSIDIPPDSWKVLQKSRSSFVYAKYYSMEDAQMAVDTHVDDDGRPGVIVQDAYFVLPPSPPLPPPPMTTTDGQHEPRRREVSPPRVPETRGLPISSNTPPLQLQPPLPPSDDEARRRMALVHPPLPPPDDEARRRMALVHPPLPPPDDDCQRRMDASRWSDSSRKEPTTTGWGGGGAPASRHEPTTAPPPLPSDTQGPPPPPSSSSTLPEHYSRHDGDGSGKKEEDAVKSQVDYRRNRRESMEEGEVAAPTRKPQQVLPSTREHDDASDGAGVGDASSSSAPPPAAAEATAREQERPPPPISSADGGRDRSRGRRTTSPPLPRSSTSTGLDQPTKTRHVSPDRRRSSWSSERSANSTRPAKDSRQPRRSAERGRRSPDPRRPRRSRSRDRLPRVVMVTCPGMKRDDGLVRAFFRDCGQVDNVEWRSGPPDYAYVTFHTATAAAAALRHKDRALLGATPARVELPRRLSTPHASSTHSIIMPPPMSPPLGSPRTNSPREVTVVVCINVLPLVFTRASLTESCPWHVEWSTSSYGLFLRNIVSGQRFKPMFIGCPEVFIPKQDEQSVRLLLLHSFNCIPVFLDTTVAHRHFQGFCKGVLWPIFHNVVDVYNSAELKLDDFDTTSSSSSTLASSPPPDPGVWLPPASWNPASQDKCWSEYCHVNRLFAKKVLENWQPGSVIWIHDYPLLVLASYLLRKLRGGGALALFMHVPFPSSEIFRTLTVRTELLRAMLCANHIGFLVFEHARHFLTACKRLLGLNYRTSHTGMLAVEYNGRLVLVTCSHCGTELHHMRALLGKLDSDPRAVALQATLAPLVHKFIFASVDRLEGLCGVPLKLRAFDRFLHMYPHRRTDTVLVQFGISLDCRPNDYHRTQQYVEKFVAELNRRWGTPTHPVVVYEERAHMQAQERMALWHVGHVFLDTCVRGGLSMLPFEFLAAHHGGDRPGVLVASEFACYSRILNGALLVNPWKADDVVAALVKAVEMPPYEMKSRFALNFKFLLDNPVSEWGARMLADIQKAGVPTTSVPPPPHPTAATSSRGGGGCDCVEVGFGFDYRVVQFSPGFAALDVDDTVKKYATTSRRLLVFDYGGTLSWTLCLMDDEASMYYYYRNPDEAAAAGDEMDPAARLASVRKRDGQVRTPVSMETKASLELLCNDPCNVVVVWSNGRRVELDHEFGSIAGLHLISDSGYFLRKSDSVVWESLYADAPDDFAWKPQVANVVRTYVGRTNGAFAIVNETSVTFDYHNSDPEYGEMQAAELYEHLSQLLKKDKVAIARGKGFVEVHRFGVNKAIAISMVLTFCKDKAGASPDMILCVGDDESDEPAFKTFADAEKVPHVLTCTVGKKPSTAQFYVVPSTSHDPLTNLFLDGGKIICPVFVRNLSKEFSKVISTTNLEEFCVDRFNPAMLASPRRDGGRYDDDDDMEEEVAAARGGGTWLDATFTPVQVLQAAAVGGALGWALRHYWRRFFTS</sequence>
<dbReference type="InterPro" id="IPR035979">
    <property type="entry name" value="RBD_domain_sf"/>
</dbReference>
<dbReference type="VEuPathDB" id="FungiDB:H257_15350"/>
<dbReference type="PANTHER" id="PTHR10788">
    <property type="entry name" value="TREHALOSE-6-PHOSPHATE SYNTHASE"/>
    <property type="match status" value="1"/>
</dbReference>
<dbReference type="GO" id="GO:0005829">
    <property type="term" value="C:cytosol"/>
    <property type="evidence" value="ECO:0007669"/>
    <property type="project" value="TreeGrafter"/>
</dbReference>
<dbReference type="VEuPathDB" id="FungiDB:H257_15349"/>
<dbReference type="GO" id="GO:0004805">
    <property type="term" value="F:trehalose-phosphatase activity"/>
    <property type="evidence" value="ECO:0007669"/>
    <property type="project" value="TreeGrafter"/>
</dbReference>
<feature type="region of interest" description="Disordered" evidence="3">
    <location>
        <begin position="1239"/>
        <end position="1259"/>
    </location>
</feature>
<feature type="compositionally biased region" description="Low complexity" evidence="3">
    <location>
        <begin position="1114"/>
        <end position="1125"/>
    </location>
</feature>